<sequence length="106" mass="12171">MHCRFHNLKKKKNLVFNTYIPSLSLTHLLHPSFSAISKLTDQPIKSIPFTLCSLLNNASPYLFLPSPLSSINALSLKQLMFLSLSHKYFLPLSSPTLQLRPRRHNR</sequence>
<gene>
    <name evidence="1" type="ORF">CFOL_v3_23113</name>
</gene>
<keyword evidence="2" id="KW-1185">Reference proteome</keyword>
<dbReference type="InParanoid" id="A0A1Q3CHF9"/>
<organism evidence="1 2">
    <name type="scientific">Cephalotus follicularis</name>
    <name type="common">Albany pitcher plant</name>
    <dbReference type="NCBI Taxonomy" id="3775"/>
    <lineage>
        <taxon>Eukaryota</taxon>
        <taxon>Viridiplantae</taxon>
        <taxon>Streptophyta</taxon>
        <taxon>Embryophyta</taxon>
        <taxon>Tracheophyta</taxon>
        <taxon>Spermatophyta</taxon>
        <taxon>Magnoliopsida</taxon>
        <taxon>eudicotyledons</taxon>
        <taxon>Gunneridae</taxon>
        <taxon>Pentapetalae</taxon>
        <taxon>rosids</taxon>
        <taxon>fabids</taxon>
        <taxon>Oxalidales</taxon>
        <taxon>Cephalotaceae</taxon>
        <taxon>Cephalotus</taxon>
    </lineage>
</organism>
<dbReference type="AlphaFoldDB" id="A0A1Q3CHF9"/>
<name>A0A1Q3CHF9_CEPFO</name>
<protein>
    <submittedName>
        <fullName evidence="1">Uncharacterized protein</fullName>
    </submittedName>
</protein>
<evidence type="ECO:0000313" key="2">
    <source>
        <dbReference type="Proteomes" id="UP000187406"/>
    </source>
</evidence>
<accession>A0A1Q3CHF9</accession>
<evidence type="ECO:0000313" key="1">
    <source>
        <dbReference type="EMBL" id="GAV79649.1"/>
    </source>
</evidence>
<dbReference type="EMBL" id="BDDD01002014">
    <property type="protein sequence ID" value="GAV79649.1"/>
    <property type="molecule type" value="Genomic_DNA"/>
</dbReference>
<reference evidence="2" key="1">
    <citation type="submission" date="2016-04" db="EMBL/GenBank/DDBJ databases">
        <title>Cephalotus genome sequencing.</title>
        <authorList>
            <person name="Fukushima K."/>
            <person name="Hasebe M."/>
            <person name="Fang X."/>
        </authorList>
    </citation>
    <scope>NUCLEOTIDE SEQUENCE [LARGE SCALE GENOMIC DNA]</scope>
    <source>
        <strain evidence="2">cv. St1</strain>
    </source>
</reference>
<dbReference type="Proteomes" id="UP000187406">
    <property type="component" value="Unassembled WGS sequence"/>
</dbReference>
<comment type="caution">
    <text evidence="1">The sequence shown here is derived from an EMBL/GenBank/DDBJ whole genome shotgun (WGS) entry which is preliminary data.</text>
</comment>
<proteinExistence type="predicted"/>